<dbReference type="eggNOG" id="ENOG5033DHY">
    <property type="taxonomic scope" value="Bacteria"/>
</dbReference>
<dbReference type="AlphaFoldDB" id="H7EJJ3"/>
<sequence length="167" mass="19830">MAADFRKTDRRWETKIVLEDWSSFFGNPVEVNVILDKKVETVQDKHLHTFEYLKNNQKQILKSILEKIFSEYKNLQEQYGYDKYDKPEYMPDIDSTEELKDLIDLLRVYILNVEKNNLCYIGFEFACKWDDEHGLGFMTHETKIVEMGDTDSAFCSWIAEEDCKNEG</sequence>
<dbReference type="STRING" id="907348.TresaDRAFT_1495"/>
<dbReference type="OrthoDB" id="3477708at2"/>
<reference evidence="2 3" key="1">
    <citation type="submission" date="2011-09" db="EMBL/GenBank/DDBJ databases">
        <title>The draft genome of Treponema saccharophilum DSM 2985.</title>
        <authorList>
            <consortium name="US DOE Joint Genome Institute (JGI-PGF)"/>
            <person name="Lucas S."/>
            <person name="Copeland A."/>
            <person name="Lapidus A."/>
            <person name="Glavina del Rio T."/>
            <person name="Dalin E."/>
            <person name="Tice H."/>
            <person name="Bruce D."/>
            <person name="Goodwin L."/>
            <person name="Pitluck S."/>
            <person name="Peters L."/>
            <person name="Kyrpides N."/>
            <person name="Mavromatis K."/>
            <person name="Ivanova N."/>
            <person name="Markowitz V."/>
            <person name="Cheng J.-F."/>
            <person name="Hugenholtz P."/>
            <person name="Woyke T."/>
            <person name="Wu D."/>
            <person name="Gronow S."/>
            <person name="Wellnitz S."/>
            <person name="Brambilla E."/>
            <person name="Klenk H.-P."/>
            <person name="Eisen J.A."/>
        </authorList>
    </citation>
    <scope>NUCLEOTIDE SEQUENCE [LARGE SCALE GENOMIC DNA]</scope>
    <source>
        <strain evidence="2 3">DSM 2985</strain>
    </source>
</reference>
<organism evidence="2 3">
    <name type="scientific">Treponema saccharophilum DSM 2985</name>
    <dbReference type="NCBI Taxonomy" id="907348"/>
    <lineage>
        <taxon>Bacteria</taxon>
        <taxon>Pseudomonadati</taxon>
        <taxon>Spirochaetota</taxon>
        <taxon>Spirochaetia</taxon>
        <taxon>Spirochaetales</taxon>
        <taxon>Treponemataceae</taxon>
        <taxon>Treponema</taxon>
    </lineage>
</organism>
<dbReference type="Proteomes" id="UP000003571">
    <property type="component" value="Unassembled WGS sequence"/>
</dbReference>
<dbReference type="Pfam" id="PF22481">
    <property type="entry name" value="DUF6985"/>
    <property type="match status" value="1"/>
</dbReference>
<dbReference type="EMBL" id="AGRW01000041">
    <property type="protein sequence ID" value="EIC02231.1"/>
    <property type="molecule type" value="Genomic_DNA"/>
</dbReference>
<dbReference type="InterPro" id="IPR054254">
    <property type="entry name" value="DUF6985"/>
</dbReference>
<evidence type="ECO:0000313" key="2">
    <source>
        <dbReference type="EMBL" id="EIC02231.1"/>
    </source>
</evidence>
<name>H7EJJ3_9SPIR</name>
<protein>
    <recommendedName>
        <fullName evidence="1">DUF6985 domain-containing protein</fullName>
    </recommendedName>
</protein>
<feature type="domain" description="DUF6985" evidence="1">
    <location>
        <begin position="19"/>
        <end position="153"/>
    </location>
</feature>
<comment type="caution">
    <text evidence="2">The sequence shown here is derived from an EMBL/GenBank/DDBJ whole genome shotgun (WGS) entry which is preliminary data.</text>
</comment>
<accession>H7EJJ3</accession>
<dbReference type="RefSeq" id="WP_002703318.1">
    <property type="nucleotide sequence ID" value="NZ_AGRW01000041.1"/>
</dbReference>
<evidence type="ECO:0000259" key="1">
    <source>
        <dbReference type="Pfam" id="PF22481"/>
    </source>
</evidence>
<keyword evidence="3" id="KW-1185">Reference proteome</keyword>
<evidence type="ECO:0000313" key="3">
    <source>
        <dbReference type="Proteomes" id="UP000003571"/>
    </source>
</evidence>
<gene>
    <name evidence="2" type="ORF">TresaDRAFT_1495</name>
</gene>
<proteinExistence type="predicted"/>